<name>A0A433DN35_9FUNG</name>
<gene>
    <name evidence="2" type="ORF">BC936DRAFT_141460</name>
</gene>
<proteinExistence type="predicted"/>
<feature type="compositionally biased region" description="Basic and acidic residues" evidence="1">
    <location>
        <begin position="125"/>
        <end position="135"/>
    </location>
</feature>
<keyword evidence="3" id="KW-1185">Reference proteome</keyword>
<organism evidence="2 3">
    <name type="scientific">Jimgerdemannia flammicorona</name>
    <dbReference type="NCBI Taxonomy" id="994334"/>
    <lineage>
        <taxon>Eukaryota</taxon>
        <taxon>Fungi</taxon>
        <taxon>Fungi incertae sedis</taxon>
        <taxon>Mucoromycota</taxon>
        <taxon>Mucoromycotina</taxon>
        <taxon>Endogonomycetes</taxon>
        <taxon>Endogonales</taxon>
        <taxon>Endogonaceae</taxon>
        <taxon>Jimgerdemannia</taxon>
    </lineage>
</organism>
<sequence>MLLTTQPLSNLSNSHHPQQNLPFFHYPIITAKMAYKKLICTDHHRVAPPPTDVSRPAAIPPDTASCTEMPASTSISTTIGLRKMARAVEPSCEASETKCRRHSKKEPNAGGPVVVPTPAATSSHSVEDRKRKAGE</sequence>
<dbReference type="AlphaFoldDB" id="A0A433DN35"/>
<feature type="region of interest" description="Disordered" evidence="1">
    <location>
        <begin position="47"/>
        <end position="69"/>
    </location>
</feature>
<dbReference type="Proteomes" id="UP000268093">
    <property type="component" value="Unassembled WGS sequence"/>
</dbReference>
<reference evidence="2 3" key="1">
    <citation type="journal article" date="2018" name="New Phytol.">
        <title>Phylogenomics of Endogonaceae and evolution of mycorrhizas within Mucoromycota.</title>
        <authorList>
            <person name="Chang Y."/>
            <person name="Desiro A."/>
            <person name="Na H."/>
            <person name="Sandor L."/>
            <person name="Lipzen A."/>
            <person name="Clum A."/>
            <person name="Barry K."/>
            <person name="Grigoriev I.V."/>
            <person name="Martin F.M."/>
            <person name="Stajich J.E."/>
            <person name="Smith M.E."/>
            <person name="Bonito G."/>
            <person name="Spatafora J.W."/>
        </authorList>
    </citation>
    <scope>NUCLEOTIDE SEQUENCE [LARGE SCALE GENOMIC DNA]</scope>
    <source>
        <strain evidence="2 3">GMNB39</strain>
    </source>
</reference>
<accession>A0A433DN35</accession>
<evidence type="ECO:0000313" key="2">
    <source>
        <dbReference type="EMBL" id="RUP52096.1"/>
    </source>
</evidence>
<evidence type="ECO:0000256" key="1">
    <source>
        <dbReference type="SAM" id="MobiDB-lite"/>
    </source>
</evidence>
<comment type="caution">
    <text evidence="2">The sequence shown here is derived from an EMBL/GenBank/DDBJ whole genome shotgun (WGS) entry which is preliminary data.</text>
</comment>
<protein>
    <submittedName>
        <fullName evidence="2">Uncharacterized protein</fullName>
    </submittedName>
</protein>
<evidence type="ECO:0000313" key="3">
    <source>
        <dbReference type="Proteomes" id="UP000268093"/>
    </source>
</evidence>
<feature type="region of interest" description="Disordered" evidence="1">
    <location>
        <begin position="91"/>
        <end position="135"/>
    </location>
</feature>
<dbReference type="EMBL" id="RBNI01000197">
    <property type="protein sequence ID" value="RUP52096.1"/>
    <property type="molecule type" value="Genomic_DNA"/>
</dbReference>